<dbReference type="Proteomes" id="UP000650533">
    <property type="component" value="Chromosome 12"/>
</dbReference>
<organism evidence="2 3">
    <name type="scientific">Rhizoctonia solani</name>
    <dbReference type="NCBI Taxonomy" id="456999"/>
    <lineage>
        <taxon>Eukaryota</taxon>
        <taxon>Fungi</taxon>
        <taxon>Dikarya</taxon>
        <taxon>Basidiomycota</taxon>
        <taxon>Agaricomycotina</taxon>
        <taxon>Agaricomycetes</taxon>
        <taxon>Cantharellales</taxon>
        <taxon>Ceratobasidiaceae</taxon>
        <taxon>Rhizoctonia</taxon>
    </lineage>
</organism>
<dbReference type="EMBL" id="CP059669">
    <property type="protein sequence ID" value="QRW24367.1"/>
    <property type="molecule type" value="Genomic_DNA"/>
</dbReference>
<accession>A0A8H8P4V6</accession>
<dbReference type="GeneID" id="67033553"/>
<gene>
    <name evidence="1" type="ORF">RhiXN_11275</name>
    <name evidence="2" type="ORF">RhiXN_11279</name>
</gene>
<protein>
    <submittedName>
        <fullName evidence="2">Uncharacterized protein</fullName>
    </submittedName>
</protein>
<dbReference type="KEGG" id="rsx:RhiXN_11275"/>
<name>A0A8H8P4V6_9AGAM</name>
<evidence type="ECO:0000313" key="3">
    <source>
        <dbReference type="Proteomes" id="UP000650533"/>
    </source>
</evidence>
<dbReference type="EMBL" id="CP059669">
    <property type="protein sequence ID" value="QRW24363.1"/>
    <property type="molecule type" value="Genomic_DNA"/>
</dbReference>
<sequence>MTAKRVPAMDQIKMSFDQGSLVPVHALPQEILKFPDHVGIEHLIILLDLMAELAFDYNLLKDNCWVFCQAMIDCMEVYQKNPIKLRRPMIGEVHRRKLKTLFIKKIRECGKPLVDYGCSS</sequence>
<proteinExistence type="predicted"/>
<reference evidence="2" key="1">
    <citation type="submission" date="2020-05" db="EMBL/GenBank/DDBJ databases">
        <title>Evolutionary and genomic comparisons of hybrid uninucleate and nonhybrid Rhizoctonia fungi.</title>
        <authorList>
            <person name="Li C."/>
            <person name="Chen X."/>
        </authorList>
    </citation>
    <scope>NUCLEOTIDE SEQUENCE</scope>
    <source>
        <strain evidence="2">AG-1 IA</strain>
    </source>
</reference>
<evidence type="ECO:0000313" key="2">
    <source>
        <dbReference type="EMBL" id="QRW24367.1"/>
    </source>
</evidence>
<dbReference type="RefSeq" id="XP_043184600.1">
    <property type="nucleotide sequence ID" value="XM_043331090.1"/>
</dbReference>
<dbReference type="AlphaFoldDB" id="A0A8H8P4V6"/>
<evidence type="ECO:0000313" key="1">
    <source>
        <dbReference type="EMBL" id="QRW24363.1"/>
    </source>
</evidence>